<evidence type="ECO:0000313" key="10">
    <source>
        <dbReference type="EMBL" id="KFI76569.1"/>
    </source>
</evidence>
<sequence>MRIRNPFRRKPRPAGIDTEIWRAVARSPKAIVKPVSLLTPNDIRDKTFTTHRLREGYDMGEVDDYLDEVQGTVNRLARTCRSLSQELAAKQLEVCRYRRMVMSRGSYTRWLKTHEGDSR</sequence>
<evidence type="ECO:0000256" key="3">
    <source>
        <dbReference type="ARBA" id="ARBA00018787"/>
    </source>
</evidence>
<dbReference type="OrthoDB" id="9815492at2"/>
<evidence type="ECO:0000256" key="9">
    <source>
        <dbReference type="SAM" id="Coils"/>
    </source>
</evidence>
<dbReference type="InterPro" id="IPR019933">
    <property type="entry name" value="DivIVA_domain"/>
</dbReference>
<dbReference type="STRING" id="1437603.GCA_000771525_00324"/>
<dbReference type="PANTHER" id="PTHR35794">
    <property type="entry name" value="CELL DIVISION PROTEIN DIVIVA"/>
    <property type="match status" value="1"/>
</dbReference>
<comment type="similarity">
    <text evidence="2">Belongs to the DivIVA family.</text>
</comment>
<dbReference type="PANTHER" id="PTHR35794:SF2">
    <property type="entry name" value="CELL DIVISION PROTEIN DIVIVA"/>
    <property type="match status" value="1"/>
</dbReference>
<reference evidence="10 11" key="1">
    <citation type="submission" date="2014-03" db="EMBL/GenBank/DDBJ databases">
        <title>Genomics of Bifidobacteria.</title>
        <authorList>
            <person name="Ventura M."/>
            <person name="Milani C."/>
            <person name="Lugli G.A."/>
        </authorList>
    </citation>
    <scope>NUCLEOTIDE SEQUENCE [LARGE SCALE GENOMIC DNA]</scope>
    <source>
        <strain evidence="10 11">DSM 21395</strain>
    </source>
</reference>
<comment type="caution">
    <text evidence="10">The sequence shown here is derived from an EMBL/GenBank/DDBJ whole genome shotgun (WGS) entry which is preliminary data.</text>
</comment>
<dbReference type="GO" id="GO:0051301">
    <property type="term" value="P:cell division"/>
    <property type="evidence" value="ECO:0007669"/>
    <property type="project" value="UniProtKB-KW"/>
</dbReference>
<dbReference type="NCBIfam" id="TIGR03544">
    <property type="entry name" value="DivI1A_domain"/>
    <property type="match status" value="1"/>
</dbReference>
<dbReference type="EMBL" id="JGZE01000013">
    <property type="protein sequence ID" value="KFI76569.1"/>
    <property type="molecule type" value="Genomic_DNA"/>
</dbReference>
<evidence type="ECO:0000256" key="2">
    <source>
        <dbReference type="ARBA" id="ARBA00009008"/>
    </source>
</evidence>
<keyword evidence="11" id="KW-1185">Reference proteome</keyword>
<dbReference type="GO" id="GO:0005737">
    <property type="term" value="C:cytoplasm"/>
    <property type="evidence" value="ECO:0007669"/>
    <property type="project" value="UniProtKB-SubCell"/>
</dbReference>
<evidence type="ECO:0000256" key="5">
    <source>
        <dbReference type="ARBA" id="ARBA00022618"/>
    </source>
</evidence>
<evidence type="ECO:0000256" key="4">
    <source>
        <dbReference type="ARBA" id="ARBA00022490"/>
    </source>
</evidence>
<dbReference type="AlphaFoldDB" id="A0A087BZW9"/>
<keyword evidence="5 10" id="KW-0132">Cell division</keyword>
<proteinExistence type="inferred from homology"/>
<accession>A0A087BZW9</accession>
<keyword evidence="6 9" id="KW-0175">Coiled coil</keyword>
<gene>
    <name evidence="10" type="ORF">BMON_1167</name>
</gene>
<dbReference type="Gene3D" id="6.10.250.660">
    <property type="match status" value="1"/>
</dbReference>
<organism evidence="10 11">
    <name type="scientific">Bifidobacterium mongoliense DSM 21395</name>
    <dbReference type="NCBI Taxonomy" id="1437603"/>
    <lineage>
        <taxon>Bacteria</taxon>
        <taxon>Bacillati</taxon>
        <taxon>Actinomycetota</taxon>
        <taxon>Actinomycetes</taxon>
        <taxon>Bifidobacteriales</taxon>
        <taxon>Bifidobacteriaceae</taxon>
        <taxon>Bifidobacterium</taxon>
    </lineage>
</organism>
<evidence type="ECO:0000256" key="8">
    <source>
        <dbReference type="ARBA" id="ARBA00031737"/>
    </source>
</evidence>
<evidence type="ECO:0000256" key="6">
    <source>
        <dbReference type="ARBA" id="ARBA00023054"/>
    </source>
</evidence>
<comment type="subcellular location">
    <subcellularLocation>
        <location evidence="1">Cytoplasm</location>
    </subcellularLocation>
</comment>
<dbReference type="Proteomes" id="UP000029082">
    <property type="component" value="Unassembled WGS sequence"/>
</dbReference>
<dbReference type="Pfam" id="PF05103">
    <property type="entry name" value="DivIVA"/>
    <property type="match status" value="1"/>
</dbReference>
<evidence type="ECO:0000256" key="7">
    <source>
        <dbReference type="ARBA" id="ARBA00023306"/>
    </source>
</evidence>
<name>A0A087BZW9_9BIFI</name>
<evidence type="ECO:0000256" key="1">
    <source>
        <dbReference type="ARBA" id="ARBA00004496"/>
    </source>
</evidence>
<keyword evidence="4" id="KW-0963">Cytoplasm</keyword>
<evidence type="ECO:0000313" key="11">
    <source>
        <dbReference type="Proteomes" id="UP000029082"/>
    </source>
</evidence>
<dbReference type="eggNOG" id="COG3599">
    <property type="taxonomic scope" value="Bacteria"/>
</dbReference>
<dbReference type="InterPro" id="IPR007793">
    <property type="entry name" value="DivIVA_fam"/>
</dbReference>
<feature type="coiled-coil region" evidence="9">
    <location>
        <begin position="66"/>
        <end position="93"/>
    </location>
</feature>
<keyword evidence="7" id="KW-0131">Cell cycle</keyword>
<protein>
    <recommendedName>
        <fullName evidence="3">Cell wall synthesis protein Wag31</fullName>
    </recommendedName>
    <alternativeName>
        <fullName evidence="8">Antigen 84</fullName>
    </alternativeName>
</protein>